<keyword evidence="2" id="KW-0472">Membrane</keyword>
<feature type="transmembrane region" description="Helical" evidence="2">
    <location>
        <begin position="216"/>
        <end position="237"/>
    </location>
</feature>
<gene>
    <name evidence="3" type="ORF">ACFQRI_24680</name>
</gene>
<protein>
    <recommendedName>
        <fullName evidence="5">DUF2637 domain-containing protein</fullName>
    </recommendedName>
</protein>
<evidence type="ECO:0000313" key="3">
    <source>
        <dbReference type="EMBL" id="MFC7344616.1"/>
    </source>
</evidence>
<proteinExistence type="predicted"/>
<sequence length="364" mass="38804">MTASLKRGADADALAPGRGPGCSTEVVVPLPQQGKATPTELPGPAAGLAPQAENPGPVEVTLDDQDTEVAAPAAADVEPEPRLRDVFLSRIRKRMLRKLDTGEAEVKEPPEKPILWIIGFLAVSAVTAAFVVSYFFLHLVAEGMGIPGGVSYIFALFPDLMALAAAAMLVFRTERALGWGLLVSFTGVSVAGNLAGHAIQVARGTTPFMLPKGWEWVGDLMAVAIPTGMALVLHVFLKKLADFLAFKKAEKKRNEAEKFEAKQQQEAAERKRKQEEAQAAQEAARRKEAQDRLPQAPTPGATPTGQVAVQFAIAYGIPNCDMSVTEMAHALGDKLSGKGWDSGGFSSRKKWIKQATDEIVAVAA</sequence>
<feature type="compositionally biased region" description="Low complexity" evidence="1">
    <location>
        <begin position="294"/>
        <end position="303"/>
    </location>
</feature>
<dbReference type="EMBL" id="JBHTCJ010000017">
    <property type="protein sequence ID" value="MFC7344616.1"/>
    <property type="molecule type" value="Genomic_DNA"/>
</dbReference>
<name>A0ABW2LVG4_9PSEU</name>
<keyword evidence="2" id="KW-1133">Transmembrane helix</keyword>
<keyword evidence="4" id="KW-1185">Reference proteome</keyword>
<evidence type="ECO:0000313" key="4">
    <source>
        <dbReference type="Proteomes" id="UP001596504"/>
    </source>
</evidence>
<feature type="compositionally biased region" description="Basic and acidic residues" evidence="1">
    <location>
        <begin position="257"/>
        <end position="276"/>
    </location>
</feature>
<feature type="transmembrane region" description="Helical" evidence="2">
    <location>
        <begin position="114"/>
        <end position="137"/>
    </location>
</feature>
<reference evidence="4" key="1">
    <citation type="journal article" date="2019" name="Int. J. Syst. Evol. Microbiol.">
        <title>The Global Catalogue of Microorganisms (GCM) 10K type strain sequencing project: providing services to taxonomists for standard genome sequencing and annotation.</title>
        <authorList>
            <consortium name="The Broad Institute Genomics Platform"/>
            <consortium name="The Broad Institute Genome Sequencing Center for Infectious Disease"/>
            <person name="Wu L."/>
            <person name="Ma J."/>
        </authorList>
    </citation>
    <scope>NUCLEOTIDE SEQUENCE [LARGE SCALE GENOMIC DNA]</scope>
    <source>
        <strain evidence="4">WLHS5</strain>
    </source>
</reference>
<evidence type="ECO:0000256" key="1">
    <source>
        <dbReference type="SAM" id="MobiDB-lite"/>
    </source>
</evidence>
<feature type="region of interest" description="Disordered" evidence="1">
    <location>
        <begin position="1"/>
        <end position="59"/>
    </location>
</feature>
<dbReference type="Proteomes" id="UP001596504">
    <property type="component" value="Unassembled WGS sequence"/>
</dbReference>
<dbReference type="RefSeq" id="WP_380672570.1">
    <property type="nucleotide sequence ID" value="NZ_JBHTCJ010000017.1"/>
</dbReference>
<evidence type="ECO:0008006" key="5">
    <source>
        <dbReference type="Google" id="ProtNLM"/>
    </source>
</evidence>
<feature type="transmembrane region" description="Helical" evidence="2">
    <location>
        <begin position="149"/>
        <end position="170"/>
    </location>
</feature>
<evidence type="ECO:0000256" key="2">
    <source>
        <dbReference type="SAM" id="Phobius"/>
    </source>
</evidence>
<feature type="transmembrane region" description="Helical" evidence="2">
    <location>
        <begin position="177"/>
        <end position="196"/>
    </location>
</feature>
<feature type="region of interest" description="Disordered" evidence="1">
    <location>
        <begin position="257"/>
        <end position="303"/>
    </location>
</feature>
<accession>A0ABW2LVG4</accession>
<keyword evidence="2" id="KW-0812">Transmembrane</keyword>
<organism evidence="3 4">
    <name type="scientific">Saccharopolyspora griseoalba</name>
    <dbReference type="NCBI Taxonomy" id="1431848"/>
    <lineage>
        <taxon>Bacteria</taxon>
        <taxon>Bacillati</taxon>
        <taxon>Actinomycetota</taxon>
        <taxon>Actinomycetes</taxon>
        <taxon>Pseudonocardiales</taxon>
        <taxon>Pseudonocardiaceae</taxon>
        <taxon>Saccharopolyspora</taxon>
    </lineage>
</organism>
<comment type="caution">
    <text evidence="3">The sequence shown here is derived from an EMBL/GenBank/DDBJ whole genome shotgun (WGS) entry which is preliminary data.</text>
</comment>